<reference evidence="2" key="1">
    <citation type="submission" date="2022-08" db="EMBL/GenBank/DDBJ databases">
        <authorList>
            <consortium name="DOE Joint Genome Institute"/>
            <person name="Min B."/>
            <person name="Riley R."/>
            <person name="Sierra-Patev S."/>
            <person name="Naranjo-Ortiz M."/>
            <person name="Looney B."/>
            <person name="Konkel Z."/>
            <person name="Slot J.C."/>
            <person name="Sakamoto Y."/>
            <person name="Steenwyk J.L."/>
            <person name="Rokas A."/>
            <person name="Carro J."/>
            <person name="Camarero S."/>
            <person name="Ferreira P."/>
            <person name="Molpeceres G."/>
            <person name="Ruiz-Duenas F.J."/>
            <person name="Serrano A."/>
            <person name="Henrissat B."/>
            <person name="Drula E."/>
            <person name="Hughes K.W."/>
            <person name="Mata J.L."/>
            <person name="Ishikawa N.K."/>
            <person name="Vargas-Isla R."/>
            <person name="Ushijima S."/>
            <person name="Smith C.A."/>
            <person name="Ahrendt S."/>
            <person name="Andreopoulos W."/>
            <person name="He G."/>
            <person name="Labutti K."/>
            <person name="Lipzen A."/>
            <person name="Ng V."/>
            <person name="Sandor L."/>
            <person name="Barry K."/>
            <person name="Martinez A.T."/>
            <person name="Xiao Y."/>
            <person name="Gibbons J.G."/>
            <person name="Terashima K."/>
            <person name="Hibbett D.S."/>
            <person name="Grigoriev I.V."/>
        </authorList>
    </citation>
    <scope>NUCLEOTIDE SEQUENCE</scope>
    <source>
        <strain evidence="2">TFB9207</strain>
    </source>
</reference>
<evidence type="ECO:0000313" key="2">
    <source>
        <dbReference type="EMBL" id="KAJ3831971.1"/>
    </source>
</evidence>
<dbReference type="Proteomes" id="UP001163846">
    <property type="component" value="Unassembled WGS sequence"/>
</dbReference>
<accession>A0AA38NWK8</accession>
<gene>
    <name evidence="2" type="ORF">F5878DRAFT_39465</name>
</gene>
<organism evidence="2 3">
    <name type="scientific">Lentinula raphanica</name>
    <dbReference type="NCBI Taxonomy" id="153919"/>
    <lineage>
        <taxon>Eukaryota</taxon>
        <taxon>Fungi</taxon>
        <taxon>Dikarya</taxon>
        <taxon>Basidiomycota</taxon>
        <taxon>Agaricomycotina</taxon>
        <taxon>Agaricomycetes</taxon>
        <taxon>Agaricomycetidae</taxon>
        <taxon>Agaricales</taxon>
        <taxon>Marasmiineae</taxon>
        <taxon>Omphalotaceae</taxon>
        <taxon>Lentinula</taxon>
    </lineage>
</organism>
<name>A0AA38NWK8_9AGAR</name>
<dbReference type="EMBL" id="MU807136">
    <property type="protein sequence ID" value="KAJ3831971.1"/>
    <property type="molecule type" value="Genomic_DNA"/>
</dbReference>
<sequence>MCRLQPKIGNFREVGTVPSARSISILELYKCSEDINNSSLFPRKKDFSAGQRSLRHTKSPLSSSRFSCCLSLCRLRSQQRPSIRYSRISLHCVPKMHLNFIRLVFLCSSLVVHAVTAMPVLTLPNADGTTTPTEGSTFTQGNVGSPENLSTVSHNCYMSAYLIEDKLLPCSLNKAQSRDSPPRFLWLFALMCVQSSHFSNQKQTRYGYTSSDTTTISVDSHRFPFFILG</sequence>
<evidence type="ECO:0000256" key="1">
    <source>
        <dbReference type="SAM" id="MobiDB-lite"/>
    </source>
</evidence>
<protein>
    <submittedName>
        <fullName evidence="2">Uncharacterized protein</fullName>
    </submittedName>
</protein>
<comment type="caution">
    <text evidence="2">The sequence shown here is derived from an EMBL/GenBank/DDBJ whole genome shotgun (WGS) entry which is preliminary data.</text>
</comment>
<proteinExistence type="predicted"/>
<keyword evidence="3" id="KW-1185">Reference proteome</keyword>
<dbReference type="AlphaFoldDB" id="A0AA38NWK8"/>
<feature type="region of interest" description="Disordered" evidence="1">
    <location>
        <begin position="124"/>
        <end position="144"/>
    </location>
</feature>
<evidence type="ECO:0000313" key="3">
    <source>
        <dbReference type="Proteomes" id="UP001163846"/>
    </source>
</evidence>
<feature type="compositionally biased region" description="Low complexity" evidence="1">
    <location>
        <begin position="128"/>
        <end position="141"/>
    </location>
</feature>